<reference evidence="2" key="3">
    <citation type="submission" date="2023-05" db="EMBL/GenBank/DDBJ databases">
        <authorList>
            <person name="Smith C.H."/>
        </authorList>
    </citation>
    <scope>NUCLEOTIDE SEQUENCE</scope>
    <source>
        <strain evidence="2">CHS0354</strain>
        <tissue evidence="2">Mantle</tissue>
    </source>
</reference>
<dbReference type="EMBL" id="JAEAOA010000532">
    <property type="protein sequence ID" value="KAK3600495.1"/>
    <property type="molecule type" value="Genomic_DNA"/>
</dbReference>
<reference evidence="2" key="1">
    <citation type="journal article" date="2021" name="Genome Biol. Evol.">
        <title>A High-Quality Reference Genome for a Parasitic Bivalve with Doubly Uniparental Inheritance (Bivalvia: Unionida).</title>
        <authorList>
            <person name="Smith C.H."/>
        </authorList>
    </citation>
    <scope>NUCLEOTIDE SEQUENCE</scope>
    <source>
        <strain evidence="2">CHS0354</strain>
    </source>
</reference>
<feature type="compositionally biased region" description="Basic and acidic residues" evidence="1">
    <location>
        <begin position="72"/>
        <end position="83"/>
    </location>
</feature>
<proteinExistence type="predicted"/>
<gene>
    <name evidence="2" type="ORF">CHS0354_007875</name>
</gene>
<accession>A0AAE0W522</accession>
<protein>
    <submittedName>
        <fullName evidence="2">Uncharacterized protein</fullName>
    </submittedName>
</protein>
<evidence type="ECO:0000256" key="1">
    <source>
        <dbReference type="SAM" id="MobiDB-lite"/>
    </source>
</evidence>
<evidence type="ECO:0000313" key="2">
    <source>
        <dbReference type="EMBL" id="KAK3600495.1"/>
    </source>
</evidence>
<organism evidence="2 3">
    <name type="scientific">Potamilus streckersoni</name>
    <dbReference type="NCBI Taxonomy" id="2493646"/>
    <lineage>
        <taxon>Eukaryota</taxon>
        <taxon>Metazoa</taxon>
        <taxon>Spiralia</taxon>
        <taxon>Lophotrochozoa</taxon>
        <taxon>Mollusca</taxon>
        <taxon>Bivalvia</taxon>
        <taxon>Autobranchia</taxon>
        <taxon>Heteroconchia</taxon>
        <taxon>Palaeoheterodonta</taxon>
        <taxon>Unionida</taxon>
        <taxon>Unionoidea</taxon>
        <taxon>Unionidae</taxon>
        <taxon>Ambleminae</taxon>
        <taxon>Lampsilini</taxon>
        <taxon>Potamilus</taxon>
    </lineage>
</organism>
<sequence>MMKTEEIWPVTVSLLTALLMPNLKQTKQSKFPKSSGLAEKKSGSTGSSHNKSRGLAEKKSGSTGSSHNKSRGLAEKKSGSTGS</sequence>
<evidence type="ECO:0000313" key="3">
    <source>
        <dbReference type="Proteomes" id="UP001195483"/>
    </source>
</evidence>
<feature type="region of interest" description="Disordered" evidence="1">
    <location>
        <begin position="26"/>
        <end position="83"/>
    </location>
</feature>
<name>A0AAE0W522_9BIVA</name>
<keyword evidence="3" id="KW-1185">Reference proteome</keyword>
<reference evidence="2" key="2">
    <citation type="journal article" date="2021" name="Genome Biol. Evol.">
        <title>Developing a high-quality reference genome for a parasitic bivalve with doubly uniparental inheritance (Bivalvia: Unionida).</title>
        <authorList>
            <person name="Smith C.H."/>
        </authorList>
    </citation>
    <scope>NUCLEOTIDE SEQUENCE</scope>
    <source>
        <strain evidence="2">CHS0354</strain>
        <tissue evidence="2">Mantle</tissue>
    </source>
</reference>
<dbReference type="AlphaFoldDB" id="A0AAE0W522"/>
<dbReference type="Proteomes" id="UP001195483">
    <property type="component" value="Unassembled WGS sequence"/>
</dbReference>
<comment type="caution">
    <text evidence="2">The sequence shown here is derived from an EMBL/GenBank/DDBJ whole genome shotgun (WGS) entry which is preliminary data.</text>
</comment>